<dbReference type="InterPro" id="IPR016024">
    <property type="entry name" value="ARM-type_fold"/>
</dbReference>
<feature type="compositionally biased region" description="Basic and acidic residues" evidence="4">
    <location>
        <begin position="192"/>
        <end position="242"/>
    </location>
</feature>
<evidence type="ECO:0000313" key="6">
    <source>
        <dbReference type="EMBL" id="GAT97898.1"/>
    </source>
</evidence>
<dbReference type="VEuPathDB" id="AmoebaDB:EHI5A_183760"/>
<proteinExistence type="inferred from homology"/>
<feature type="compositionally biased region" description="Basic and acidic residues" evidence="4">
    <location>
        <begin position="275"/>
        <end position="376"/>
    </location>
</feature>
<feature type="region of interest" description="Disordered" evidence="4">
    <location>
        <begin position="139"/>
        <end position="376"/>
    </location>
</feature>
<reference evidence="6 7" key="1">
    <citation type="submission" date="2016-05" db="EMBL/GenBank/DDBJ databases">
        <title>First whole genome sequencing of Entamoeba histolytica HM1:IMSS-clone-6.</title>
        <authorList>
            <person name="Mukherjee Avik.K."/>
            <person name="Izumyama S."/>
            <person name="Nakada-Tsukui K."/>
            <person name="Nozaki T."/>
        </authorList>
    </citation>
    <scope>NUCLEOTIDE SEQUENCE [LARGE SCALE GENOMIC DNA]</scope>
    <source>
        <strain evidence="6 7">HM1:IMSS clone 6</strain>
    </source>
</reference>
<dbReference type="PANTHER" id="PTHR23253">
    <property type="entry name" value="EUKARYOTIC TRANSLATION INITIATION FACTOR 4 GAMMA"/>
    <property type="match status" value="1"/>
</dbReference>
<comment type="similarity">
    <text evidence="1">Belongs to the eukaryotic initiation factor 4G family.</text>
</comment>
<comment type="caution">
    <text evidence="6">The sequence shown here is derived from an EMBL/GenBank/DDBJ whole genome shotgun (WGS) entry which is preliminary data.</text>
</comment>
<evidence type="ECO:0000313" key="7">
    <source>
        <dbReference type="Proteomes" id="UP000078387"/>
    </source>
</evidence>
<dbReference type="InterPro" id="IPR003890">
    <property type="entry name" value="MIF4G-like_typ-3"/>
</dbReference>
<protein>
    <recommendedName>
        <fullName evidence="5">MIF4G domain-containing protein</fullName>
    </recommendedName>
</protein>
<dbReference type="PANTHER" id="PTHR23253:SF9">
    <property type="entry name" value="EUKARYOTIC TRANSLATION INITIATION FACTOR 4 GAMMA 2"/>
    <property type="match status" value="1"/>
</dbReference>
<evidence type="ECO:0000256" key="1">
    <source>
        <dbReference type="ARBA" id="ARBA00005775"/>
    </source>
</evidence>
<dbReference type="VEuPathDB" id="AmoebaDB:EHI7A_152430"/>
<feature type="compositionally biased region" description="Basic residues" evidence="4">
    <location>
        <begin position="243"/>
        <end position="252"/>
    </location>
</feature>
<dbReference type="SMART" id="SM00543">
    <property type="entry name" value="MIF4G"/>
    <property type="match status" value="1"/>
</dbReference>
<keyword evidence="3" id="KW-0648">Protein biosynthesis</keyword>
<dbReference type="VEuPathDB" id="AmoebaDB:KM1_223320"/>
<keyword evidence="2" id="KW-0396">Initiation factor</keyword>
<gene>
    <name evidence="6" type="ORF">CL6EHI_063040</name>
</gene>
<dbReference type="GO" id="GO:0003729">
    <property type="term" value="F:mRNA binding"/>
    <property type="evidence" value="ECO:0007669"/>
    <property type="project" value="TreeGrafter"/>
</dbReference>
<dbReference type="Gene3D" id="1.25.40.180">
    <property type="match status" value="1"/>
</dbReference>
<dbReference type="VEuPathDB" id="AmoebaDB:EHI5A_192630"/>
<evidence type="ECO:0000256" key="2">
    <source>
        <dbReference type="ARBA" id="ARBA00022540"/>
    </source>
</evidence>
<sequence>MSDIIPSRTKSTPATQLNCNAPSFKKQKRVEQPIAVKPINEEGPDIIKQKRQETIVTPTATPIAPEISPIANSITIEKLALSKTWKRSKPIEHNIMKNEKTTGATKQIDKKVNLEGDEKKSSGSFKFKQEILENACFVRRKKENKEENKTTSTHLIDEELQQNEKKIIKEKNNPQNEQPTMENQILITEGNSQKEEVKEEPKKEMKEEPKEEPKEEMKEEMKEEVKEDIKEKAEEKKPESKKEKRNKKRSYKREHEEEQIEEQEIIEIPPEEDEWKQVDKSGKIRPVKDKKGESKKQRKKKEEEEKKKRKEEEERKRKEEEERIKREEEERKRQEEEERIKREEEEKARKEEEEEKARKEEEEEKARKEEEERKRKEEEIKNIFTRTLKESKNEGGKRYNLSEMESYRKCAVKLPEDVRNRFNLIYHETVERIEFSKSRNEPKPITLFSSMLDESQKKLSKMLVILNQLSQETNLEEAAKSLIYYLRSEEDIKIFITQFVKRCVNENKFCKLYVRFIQTLRQQVGLTQNVAQGATILSSALLEKAYDYFHKLPEPKVIREGMSQQEIEELKEEESIEQVEYRGTVNLIANLFELGLVNERLPLTCLQELSKDVNDMKIDAYITLCSKVGEKMMNSDNTSPIYGEIIEVFNKAKELEKNKKLSKRIRLLLMNIIQMMESGWTISPFISLQSTPMPQTPSLTSSATPLGNPTDNSMVSTHHKMKKEDISVPKASIKYSSK</sequence>
<dbReference type="VEuPathDB" id="AmoebaDB:EHI7A_134050"/>
<feature type="region of interest" description="Disordered" evidence="4">
    <location>
        <begin position="693"/>
        <end position="738"/>
    </location>
</feature>
<evidence type="ECO:0000256" key="4">
    <source>
        <dbReference type="SAM" id="MobiDB-lite"/>
    </source>
</evidence>
<dbReference type="VEuPathDB" id="AmoebaDB:EHI_063040"/>
<feature type="compositionally biased region" description="Basic and acidic residues" evidence="4">
    <location>
        <begin position="162"/>
        <end position="172"/>
    </location>
</feature>
<feature type="region of interest" description="Disordered" evidence="4">
    <location>
        <begin position="1"/>
        <end position="31"/>
    </location>
</feature>
<dbReference type="Proteomes" id="UP000078387">
    <property type="component" value="Unassembled WGS sequence"/>
</dbReference>
<dbReference type="VEuPathDB" id="AmoebaDB:EHI8A_148620"/>
<dbReference type="EMBL" id="BDEQ01000001">
    <property type="protein sequence ID" value="GAT97898.1"/>
    <property type="molecule type" value="Genomic_DNA"/>
</dbReference>
<dbReference type="VEuPathDB" id="AmoebaDB:KM1_242760"/>
<feature type="compositionally biased region" description="Polar residues" evidence="4">
    <location>
        <begin position="178"/>
        <end position="191"/>
    </location>
</feature>
<dbReference type="OMA" id="GGERMDM"/>
<feature type="compositionally biased region" description="Polar residues" evidence="4">
    <location>
        <begin position="693"/>
        <end position="716"/>
    </location>
</feature>
<dbReference type="AlphaFoldDB" id="A0A5K1V656"/>
<feature type="compositionally biased region" description="Acidic residues" evidence="4">
    <location>
        <begin position="257"/>
        <end position="274"/>
    </location>
</feature>
<name>A0A5K1V656_ENTHI</name>
<accession>A0A5K1V656</accession>
<dbReference type="GO" id="GO:0016281">
    <property type="term" value="C:eukaryotic translation initiation factor 4F complex"/>
    <property type="evidence" value="ECO:0007669"/>
    <property type="project" value="TreeGrafter"/>
</dbReference>
<evidence type="ECO:0000256" key="3">
    <source>
        <dbReference type="ARBA" id="ARBA00022917"/>
    </source>
</evidence>
<dbReference type="GO" id="GO:0003743">
    <property type="term" value="F:translation initiation factor activity"/>
    <property type="evidence" value="ECO:0007669"/>
    <property type="project" value="UniProtKB-KW"/>
</dbReference>
<feature type="compositionally biased region" description="Polar residues" evidence="4">
    <location>
        <begin position="8"/>
        <end position="21"/>
    </location>
</feature>
<organism evidence="6 7">
    <name type="scientific">Entamoeba histolytica</name>
    <dbReference type="NCBI Taxonomy" id="5759"/>
    <lineage>
        <taxon>Eukaryota</taxon>
        <taxon>Amoebozoa</taxon>
        <taxon>Evosea</taxon>
        <taxon>Archamoebae</taxon>
        <taxon>Mastigamoebida</taxon>
        <taxon>Entamoebidae</taxon>
        <taxon>Entamoeba</taxon>
    </lineage>
</organism>
<evidence type="ECO:0000259" key="5">
    <source>
        <dbReference type="SMART" id="SM00543"/>
    </source>
</evidence>
<dbReference type="SUPFAM" id="SSF48371">
    <property type="entry name" value="ARM repeat"/>
    <property type="match status" value="1"/>
</dbReference>
<feature type="domain" description="MIF4G" evidence="5">
    <location>
        <begin position="459"/>
        <end position="679"/>
    </location>
</feature>